<dbReference type="STRING" id="929556.Solca_2886"/>
<evidence type="ECO:0000313" key="2">
    <source>
        <dbReference type="EMBL" id="AFD07909.1"/>
    </source>
</evidence>
<name>H8KWB7_SOLCM</name>
<protein>
    <recommendedName>
        <fullName evidence="1">Sulfatase-modifying factor enzyme-like domain-containing protein</fullName>
    </recommendedName>
</protein>
<dbReference type="eggNOG" id="COG1262">
    <property type="taxonomic scope" value="Bacteria"/>
</dbReference>
<evidence type="ECO:0000259" key="1">
    <source>
        <dbReference type="Pfam" id="PF03781"/>
    </source>
</evidence>
<dbReference type="Proteomes" id="UP000007590">
    <property type="component" value="Chromosome"/>
</dbReference>
<dbReference type="GO" id="GO:0120147">
    <property type="term" value="F:formylglycine-generating oxidase activity"/>
    <property type="evidence" value="ECO:0007669"/>
    <property type="project" value="TreeGrafter"/>
</dbReference>
<dbReference type="HOGENOM" id="CLU_074553_0_0_10"/>
<feature type="domain" description="Sulfatase-modifying factor enzyme-like" evidence="1">
    <location>
        <begin position="42"/>
        <end position="252"/>
    </location>
</feature>
<dbReference type="Pfam" id="PF03781">
    <property type="entry name" value="FGE-sulfatase"/>
    <property type="match status" value="1"/>
</dbReference>
<proteinExistence type="predicted"/>
<keyword evidence="3" id="KW-1185">Reference proteome</keyword>
<gene>
    <name evidence="2" type="ordered locus">Solca_2886</name>
</gene>
<dbReference type="InterPro" id="IPR005532">
    <property type="entry name" value="SUMF_dom"/>
</dbReference>
<sequence>MRNFSIILIFLFSYLSAIGQGQRPMAKVNGGTFVPPYSLDSQKVIVKPFMMDVYPVTNADFKKFILKNQQWRKSNIKSIFADKNYLQHWNTDTSFAASLALSPVVNISWFAAKKYCECEGKRLPTVAEWELAAKASKTKPDASKDPTFNQWILSWVSKPNSKTMPSIGSTFKNYFGIYDLHGLVWEWTYDFNSALTTGESRENSGLDNTLFCGGGSFSSKDVNNYASFMRFAMRSSLKAKFTVSNIGFRCVK</sequence>
<dbReference type="PANTHER" id="PTHR23150">
    <property type="entry name" value="SULFATASE MODIFYING FACTOR 1, 2"/>
    <property type="match status" value="1"/>
</dbReference>
<organism evidence="2 3">
    <name type="scientific">Solitalea canadensis (strain ATCC 29591 / DSM 3403 / JCM 21819 / LMG 8368 / NBRC 15130 / NCIMB 12057 / USAM 9D)</name>
    <name type="common">Flexibacter canadensis</name>
    <dbReference type="NCBI Taxonomy" id="929556"/>
    <lineage>
        <taxon>Bacteria</taxon>
        <taxon>Pseudomonadati</taxon>
        <taxon>Bacteroidota</taxon>
        <taxon>Sphingobacteriia</taxon>
        <taxon>Sphingobacteriales</taxon>
        <taxon>Sphingobacteriaceae</taxon>
        <taxon>Solitalea</taxon>
    </lineage>
</organism>
<reference evidence="2" key="1">
    <citation type="submission" date="2012-02" db="EMBL/GenBank/DDBJ databases">
        <title>The complete genome of Solitalea canadensis DSM 3403.</title>
        <authorList>
            <consortium name="US DOE Joint Genome Institute (JGI-PGF)"/>
            <person name="Lucas S."/>
            <person name="Copeland A."/>
            <person name="Lapidus A."/>
            <person name="Glavina del Rio T."/>
            <person name="Dalin E."/>
            <person name="Tice H."/>
            <person name="Bruce D."/>
            <person name="Goodwin L."/>
            <person name="Pitluck S."/>
            <person name="Peters L."/>
            <person name="Ovchinnikova G."/>
            <person name="Lu M."/>
            <person name="Kyrpides N."/>
            <person name="Mavromatis K."/>
            <person name="Ivanova N."/>
            <person name="Brettin T."/>
            <person name="Detter J.C."/>
            <person name="Han C."/>
            <person name="Larimer F."/>
            <person name="Land M."/>
            <person name="Hauser L."/>
            <person name="Markowitz V."/>
            <person name="Cheng J.-F."/>
            <person name="Hugenholtz P."/>
            <person name="Woyke T."/>
            <person name="Wu D."/>
            <person name="Spring S."/>
            <person name="Schroeder M."/>
            <person name="Kopitz M."/>
            <person name="Brambilla E."/>
            <person name="Klenk H.-P."/>
            <person name="Eisen J.A."/>
        </authorList>
    </citation>
    <scope>NUCLEOTIDE SEQUENCE</scope>
    <source>
        <strain evidence="2">DSM 3403</strain>
    </source>
</reference>
<dbReference type="InterPro" id="IPR016187">
    <property type="entry name" value="CTDL_fold"/>
</dbReference>
<dbReference type="EMBL" id="CP003349">
    <property type="protein sequence ID" value="AFD07909.1"/>
    <property type="molecule type" value="Genomic_DNA"/>
</dbReference>
<dbReference type="Gene3D" id="3.90.1580.10">
    <property type="entry name" value="paralog of FGE (formylglycine-generating enzyme)"/>
    <property type="match status" value="1"/>
</dbReference>
<dbReference type="SUPFAM" id="SSF56436">
    <property type="entry name" value="C-type lectin-like"/>
    <property type="match status" value="1"/>
</dbReference>
<dbReference type="RefSeq" id="WP_014681136.1">
    <property type="nucleotide sequence ID" value="NC_017770.1"/>
</dbReference>
<dbReference type="KEGG" id="scn:Solca_2886"/>
<accession>H8KWB7</accession>
<dbReference type="InterPro" id="IPR042095">
    <property type="entry name" value="SUMF_sf"/>
</dbReference>
<evidence type="ECO:0000313" key="3">
    <source>
        <dbReference type="Proteomes" id="UP000007590"/>
    </source>
</evidence>
<dbReference type="PANTHER" id="PTHR23150:SF19">
    <property type="entry name" value="FORMYLGLYCINE-GENERATING ENZYME"/>
    <property type="match status" value="1"/>
</dbReference>
<dbReference type="AlphaFoldDB" id="H8KWB7"/>
<dbReference type="InterPro" id="IPR051043">
    <property type="entry name" value="Sulfatase_Mod_Factor_Kinase"/>
</dbReference>